<evidence type="ECO:0000313" key="1">
    <source>
        <dbReference type="EMBL" id="THD73455.1"/>
    </source>
</evidence>
<protein>
    <submittedName>
        <fullName evidence="1">Uncharacterized protein</fullName>
    </submittedName>
</protein>
<organism evidence="1 2">
    <name type="scientific">Thalassobius vesicularis</name>
    <dbReference type="NCBI Taxonomy" id="1294297"/>
    <lineage>
        <taxon>Bacteria</taxon>
        <taxon>Pseudomonadati</taxon>
        <taxon>Pseudomonadota</taxon>
        <taxon>Alphaproteobacteria</taxon>
        <taxon>Rhodobacterales</taxon>
        <taxon>Roseobacteraceae</taxon>
        <taxon>Thalassovita</taxon>
    </lineage>
</organism>
<gene>
    <name evidence="1" type="ORF">E7681_12235</name>
</gene>
<keyword evidence="2" id="KW-1185">Reference proteome</keyword>
<name>A0A4S3M9B9_9RHOB</name>
<sequence length="131" mass="14498">MPDLLHARQKPLHIVMNDRGGVVSQRKAEIQKIAAAGGRVEIRGRVCLSSCTMYLGAPDVCVYPTTSFGFHGPSNHGRPLGSKQFEYWSKVIASYYPADLARWYMKTARHIEKGYYNLTGAQLIALGIPAC</sequence>
<evidence type="ECO:0000313" key="2">
    <source>
        <dbReference type="Proteomes" id="UP000306113"/>
    </source>
</evidence>
<reference evidence="1 2" key="1">
    <citation type="submission" date="2019-04" db="EMBL/GenBank/DDBJ databases">
        <title>Draft genome sequence of Youngimonas vesicularis.</title>
        <authorList>
            <person name="Hameed A."/>
        </authorList>
    </citation>
    <scope>NUCLEOTIDE SEQUENCE [LARGE SCALE GENOMIC DNA]</scope>
    <source>
        <strain evidence="1 2">CC-AMW-E</strain>
    </source>
</reference>
<accession>A0A4S3M9B9</accession>
<dbReference type="EMBL" id="SSMD01000005">
    <property type="protein sequence ID" value="THD73455.1"/>
    <property type="molecule type" value="Genomic_DNA"/>
</dbReference>
<dbReference type="Proteomes" id="UP000306113">
    <property type="component" value="Unassembled WGS sequence"/>
</dbReference>
<comment type="caution">
    <text evidence="1">The sequence shown here is derived from an EMBL/GenBank/DDBJ whole genome shotgun (WGS) entry which is preliminary data.</text>
</comment>
<dbReference type="AlphaFoldDB" id="A0A4S3M9B9"/>
<proteinExistence type="predicted"/>
<dbReference type="OrthoDB" id="7774376at2"/>